<evidence type="ECO:0000259" key="2">
    <source>
        <dbReference type="PROSITE" id="PS51857"/>
    </source>
</evidence>
<proteinExistence type="predicted"/>
<dbReference type="AlphaFoldDB" id="A0A931BSY3"/>
<dbReference type="InterPro" id="IPR012340">
    <property type="entry name" value="NA-bd_OB-fold"/>
</dbReference>
<dbReference type="InterPro" id="IPR011129">
    <property type="entry name" value="CSD"/>
</dbReference>
<accession>A0A931BSY3</accession>
<evidence type="ECO:0000313" key="4">
    <source>
        <dbReference type="Proteomes" id="UP000599312"/>
    </source>
</evidence>
<dbReference type="RefSeq" id="WP_196272618.1">
    <property type="nucleotide sequence ID" value="NZ_JADQDO010000007.1"/>
</dbReference>
<dbReference type="EMBL" id="JADQDO010000007">
    <property type="protein sequence ID" value="MBF9234630.1"/>
    <property type="molecule type" value="Genomic_DNA"/>
</dbReference>
<evidence type="ECO:0000256" key="1">
    <source>
        <dbReference type="SAM" id="MobiDB-lite"/>
    </source>
</evidence>
<name>A0A931BSY3_9HYPH</name>
<dbReference type="Proteomes" id="UP000599312">
    <property type="component" value="Unassembled WGS sequence"/>
</dbReference>
<organism evidence="3 4">
    <name type="scientific">Microvirga alba</name>
    <dbReference type="NCBI Taxonomy" id="2791025"/>
    <lineage>
        <taxon>Bacteria</taxon>
        <taxon>Pseudomonadati</taxon>
        <taxon>Pseudomonadota</taxon>
        <taxon>Alphaproteobacteria</taxon>
        <taxon>Hyphomicrobiales</taxon>
        <taxon>Methylobacteriaceae</taxon>
        <taxon>Microvirga</taxon>
    </lineage>
</organism>
<dbReference type="Pfam" id="PF00313">
    <property type="entry name" value="CSD"/>
    <property type="match status" value="2"/>
</dbReference>
<feature type="compositionally biased region" description="Polar residues" evidence="1">
    <location>
        <begin position="1"/>
        <end position="11"/>
    </location>
</feature>
<reference evidence="3" key="1">
    <citation type="submission" date="2020-11" db="EMBL/GenBank/DDBJ databases">
        <authorList>
            <person name="Kim M.K."/>
        </authorList>
    </citation>
    <scope>NUCLEOTIDE SEQUENCE</scope>
    <source>
        <strain evidence="3">BT350</strain>
    </source>
</reference>
<comment type="caution">
    <text evidence="3">The sequence shown here is derived from an EMBL/GenBank/DDBJ whole genome shotgun (WGS) entry which is preliminary data.</text>
</comment>
<dbReference type="CDD" id="cd04458">
    <property type="entry name" value="CSP_CDS"/>
    <property type="match status" value="2"/>
</dbReference>
<dbReference type="PROSITE" id="PS51857">
    <property type="entry name" value="CSD_2"/>
    <property type="match status" value="2"/>
</dbReference>
<dbReference type="GO" id="GO:0005829">
    <property type="term" value="C:cytosol"/>
    <property type="evidence" value="ECO:0007669"/>
    <property type="project" value="UniProtKB-ARBA"/>
</dbReference>
<dbReference type="InterPro" id="IPR050181">
    <property type="entry name" value="Cold_shock_domain"/>
</dbReference>
<gene>
    <name evidence="3" type="ORF">I2H38_14735</name>
</gene>
<dbReference type="GO" id="GO:0003676">
    <property type="term" value="F:nucleic acid binding"/>
    <property type="evidence" value="ECO:0007669"/>
    <property type="project" value="InterPro"/>
</dbReference>
<sequence>MASDYGTNSLNLREEGSSFEKGRREASQSVAEENALELIQVSGRIKWFDVAKGFGFIVPDNGMPDVLLHVTCLRRDGYQAANEGARIVVEAVKRPRGFQASRVVSLDDSTALHPSELPLPRTHVQVVPTSGLEPAIVKWFNRLRGFGFLTQGEGKPDIFVHMETLRRYGIAELKPGEQVFVRFGDGSKGLMAAEVRLADMNLPHSH</sequence>
<dbReference type="Gene3D" id="2.40.50.140">
    <property type="entry name" value="Nucleic acid-binding proteins"/>
    <property type="match status" value="2"/>
</dbReference>
<dbReference type="SUPFAM" id="SSF50249">
    <property type="entry name" value="Nucleic acid-binding proteins"/>
    <property type="match status" value="2"/>
</dbReference>
<protein>
    <submittedName>
        <fullName evidence="3">CspA family cold shock protein</fullName>
    </submittedName>
</protein>
<feature type="compositionally biased region" description="Basic and acidic residues" evidence="1">
    <location>
        <begin position="12"/>
        <end position="26"/>
    </location>
</feature>
<feature type="domain" description="CSD" evidence="2">
    <location>
        <begin position="132"/>
        <end position="197"/>
    </location>
</feature>
<dbReference type="SMART" id="SM00357">
    <property type="entry name" value="CSP"/>
    <property type="match status" value="2"/>
</dbReference>
<dbReference type="InterPro" id="IPR002059">
    <property type="entry name" value="CSP_DNA-bd"/>
</dbReference>
<dbReference type="PRINTS" id="PR00050">
    <property type="entry name" value="COLDSHOCK"/>
</dbReference>
<evidence type="ECO:0000313" key="3">
    <source>
        <dbReference type="EMBL" id="MBF9234630.1"/>
    </source>
</evidence>
<feature type="region of interest" description="Disordered" evidence="1">
    <location>
        <begin position="1"/>
        <end position="26"/>
    </location>
</feature>
<dbReference type="PANTHER" id="PTHR11544">
    <property type="entry name" value="COLD SHOCK DOMAIN CONTAINING PROTEINS"/>
    <property type="match status" value="1"/>
</dbReference>
<feature type="domain" description="CSD" evidence="2">
    <location>
        <begin position="40"/>
        <end position="105"/>
    </location>
</feature>
<keyword evidence="4" id="KW-1185">Reference proteome</keyword>